<gene>
    <name evidence="3" type="ORF">FCI23_08785</name>
</gene>
<dbReference type="OrthoDB" id="419058at2"/>
<feature type="transmembrane region" description="Helical" evidence="1">
    <location>
        <begin position="512"/>
        <end position="531"/>
    </location>
</feature>
<feature type="transmembrane region" description="Helical" evidence="1">
    <location>
        <begin position="62"/>
        <end position="82"/>
    </location>
</feature>
<keyword evidence="1" id="KW-0472">Membrane</keyword>
<evidence type="ECO:0000313" key="4">
    <source>
        <dbReference type="Proteomes" id="UP000305778"/>
    </source>
</evidence>
<protein>
    <submittedName>
        <fullName evidence="3">NACHT domain-containing protein</fullName>
    </submittedName>
</protein>
<dbReference type="AlphaFoldDB" id="A0A4U0SPC4"/>
<feature type="transmembrane region" description="Helical" evidence="1">
    <location>
        <begin position="537"/>
        <end position="554"/>
    </location>
</feature>
<dbReference type="Gene3D" id="3.40.50.300">
    <property type="entry name" value="P-loop containing nucleotide triphosphate hydrolases"/>
    <property type="match status" value="1"/>
</dbReference>
<feature type="transmembrane region" description="Helical" evidence="1">
    <location>
        <begin position="94"/>
        <end position="114"/>
    </location>
</feature>
<dbReference type="Pfam" id="PF05729">
    <property type="entry name" value="NACHT"/>
    <property type="match status" value="1"/>
</dbReference>
<dbReference type="Proteomes" id="UP000305778">
    <property type="component" value="Unassembled WGS sequence"/>
</dbReference>
<evidence type="ECO:0000259" key="2">
    <source>
        <dbReference type="Pfam" id="PF05729"/>
    </source>
</evidence>
<sequence>MDQAGSPRTAAQCALTQGVPSAAKGAGGHGNVMCNLRGVRGTRVRSVRDDPGMSGGRRERRFIRWFVALSVVAVAAAAWWVGAQLRAGVSAVDAVTLLGLPIALVSVAIAVPGLRQDLTASMQTEDDTGAARAAAANLARDIAQAEGGQLQRMVGGVHERINLRYTLEVANDLAAAAAPASEGRLVDEVVTAAVPGIASFYRGTRPARLVVTGSPGGGKSVLALFLLIELSSHRSETDPVPVRLSMAGWDLQAAPSLRDFLVQHLVHNLDQPPKRAELLVRHGLILPVLDGLDEMDPTLTQDGHLVLDIDGNPVPDPDAPRARAALDLLNAYQDGQDLLAPGPLVLTCRGAHYDALPDVDRLRTAARIRIAHVTPGDAVTYLERRGIGIARWQPLLQHLRDRPTSLLAHTLSTPWRLSLAATVYRHEGDPTDLLSHPSPVELDDHLLARLIPSVTALTPNPRDYTPDQVHAWLHHLTHTTSPGATDSSGGTDLALHRLWPLAGRRAVRATDAILTTLTVLLLSAPLTFVIAPQPFTAEIFVFVFALTAGAWAGRRNVRMPRRLRWRSLRTPAGMRAAIRVFREEQGKWFDRLVDMPYRFFAVTFAWFAAAYAMTAVLVSGLGIIELPVWLPKPLRPDAFLIPNDPNSSRTGHVFTSLFFGFFYGAIIEVLVILLPAILIAVPISVLGGLAAALTDAPAAADRPTKII</sequence>
<name>A0A4U0SPC4_9ACTN</name>
<feature type="transmembrane region" description="Helical" evidence="1">
    <location>
        <begin position="599"/>
        <end position="624"/>
    </location>
</feature>
<accession>A0A4U0SPC4</accession>
<reference evidence="3 4" key="1">
    <citation type="submission" date="2019-04" db="EMBL/GenBank/DDBJ databases">
        <title>Streptomyces oryziradicis sp. nov., a novel actinomycete isolated from rhizosphere soil of rice (Oryza sativa L.).</title>
        <authorList>
            <person name="Li C."/>
        </authorList>
    </citation>
    <scope>NUCLEOTIDE SEQUENCE [LARGE SCALE GENOMIC DNA]</scope>
    <source>
        <strain evidence="3 4">NEAU-C40</strain>
    </source>
</reference>
<feature type="domain" description="NACHT" evidence="2">
    <location>
        <begin position="209"/>
        <end position="330"/>
    </location>
</feature>
<keyword evidence="1" id="KW-0812">Transmembrane</keyword>
<comment type="caution">
    <text evidence="3">The sequence shown here is derived from an EMBL/GenBank/DDBJ whole genome shotgun (WGS) entry which is preliminary data.</text>
</comment>
<evidence type="ECO:0000256" key="1">
    <source>
        <dbReference type="SAM" id="Phobius"/>
    </source>
</evidence>
<dbReference type="InterPro" id="IPR027417">
    <property type="entry name" value="P-loop_NTPase"/>
</dbReference>
<keyword evidence="4" id="KW-1185">Reference proteome</keyword>
<dbReference type="EMBL" id="SUMC01000006">
    <property type="protein sequence ID" value="TKA11910.1"/>
    <property type="molecule type" value="Genomic_DNA"/>
</dbReference>
<feature type="transmembrane region" description="Helical" evidence="1">
    <location>
        <begin position="657"/>
        <end position="681"/>
    </location>
</feature>
<evidence type="ECO:0000313" key="3">
    <source>
        <dbReference type="EMBL" id="TKA11910.1"/>
    </source>
</evidence>
<proteinExistence type="predicted"/>
<dbReference type="InterPro" id="IPR007111">
    <property type="entry name" value="NACHT_NTPase"/>
</dbReference>
<organism evidence="3 4">
    <name type="scientific">Actinacidiphila oryziradicis</name>
    <dbReference type="NCBI Taxonomy" id="2571141"/>
    <lineage>
        <taxon>Bacteria</taxon>
        <taxon>Bacillati</taxon>
        <taxon>Actinomycetota</taxon>
        <taxon>Actinomycetes</taxon>
        <taxon>Kitasatosporales</taxon>
        <taxon>Streptomycetaceae</taxon>
        <taxon>Actinacidiphila</taxon>
    </lineage>
</organism>
<keyword evidence="1" id="KW-1133">Transmembrane helix</keyword>